<feature type="region of interest" description="Disordered" evidence="1">
    <location>
        <begin position="80"/>
        <end position="128"/>
    </location>
</feature>
<keyword evidence="3" id="KW-1185">Reference proteome</keyword>
<accession>A0A9N9L685</accession>
<reference evidence="2" key="1">
    <citation type="submission" date="2021-07" db="EMBL/GenBank/DDBJ databases">
        <authorList>
            <person name="Durling M."/>
        </authorList>
    </citation>
    <scope>NUCLEOTIDE SEQUENCE</scope>
</reference>
<evidence type="ECO:0000256" key="1">
    <source>
        <dbReference type="SAM" id="MobiDB-lite"/>
    </source>
</evidence>
<sequence length="217" mass="24997">MPLKLGLLITLLAIFYQTILHKVLFLQLGIGRTVQRIEDFPFTCRRVFHPLLESCEDLVVDELGRRVYAVCSDKRTRMGWMAGPATPTSTPPPAQKRPHLHPQHRHPRCKRSLQRPPPPHPHSQFPKTYQSASYNQEIDVHAISLYVPPKGDEPVKLRLMINNHRPPIFIDGDGDVAKYGADSRIEVFELRRGSEELEFVRTIWSPEVVFTPNNLWI</sequence>
<evidence type="ECO:0000313" key="3">
    <source>
        <dbReference type="Proteomes" id="UP000696280"/>
    </source>
</evidence>
<protein>
    <submittedName>
        <fullName evidence="2">Uncharacterized protein</fullName>
    </submittedName>
</protein>
<dbReference type="Proteomes" id="UP000696280">
    <property type="component" value="Unassembled WGS sequence"/>
</dbReference>
<proteinExistence type="predicted"/>
<organism evidence="2 3">
    <name type="scientific">Hymenoscyphus fraxineus</name>
    <dbReference type="NCBI Taxonomy" id="746836"/>
    <lineage>
        <taxon>Eukaryota</taxon>
        <taxon>Fungi</taxon>
        <taxon>Dikarya</taxon>
        <taxon>Ascomycota</taxon>
        <taxon>Pezizomycotina</taxon>
        <taxon>Leotiomycetes</taxon>
        <taxon>Helotiales</taxon>
        <taxon>Helotiaceae</taxon>
        <taxon>Hymenoscyphus</taxon>
    </lineage>
</organism>
<feature type="compositionally biased region" description="Basic residues" evidence="1">
    <location>
        <begin position="96"/>
        <end position="113"/>
    </location>
</feature>
<dbReference type="Gene3D" id="2.120.10.30">
    <property type="entry name" value="TolB, C-terminal domain"/>
    <property type="match status" value="1"/>
</dbReference>
<dbReference type="InterPro" id="IPR011042">
    <property type="entry name" value="6-blade_b-propeller_TolB-like"/>
</dbReference>
<dbReference type="OrthoDB" id="5307922at2759"/>
<evidence type="ECO:0000313" key="2">
    <source>
        <dbReference type="EMBL" id="CAG8958878.1"/>
    </source>
</evidence>
<comment type="caution">
    <text evidence="2">The sequence shown here is derived from an EMBL/GenBank/DDBJ whole genome shotgun (WGS) entry which is preliminary data.</text>
</comment>
<dbReference type="EMBL" id="CAJVRL010000085">
    <property type="protein sequence ID" value="CAG8958878.1"/>
    <property type="molecule type" value="Genomic_DNA"/>
</dbReference>
<name>A0A9N9L685_9HELO</name>
<gene>
    <name evidence="2" type="ORF">HYFRA_00011831</name>
</gene>
<dbReference type="AlphaFoldDB" id="A0A9N9L685"/>